<evidence type="ECO:0000313" key="5">
    <source>
        <dbReference type="WBParaSite" id="MBELARI_LOCUS12375"/>
    </source>
</evidence>
<evidence type="ECO:0000259" key="3">
    <source>
        <dbReference type="Pfam" id="PF19270"/>
    </source>
</evidence>
<dbReference type="Pfam" id="PF19270">
    <property type="entry name" value="FBO_C"/>
    <property type="match status" value="1"/>
</dbReference>
<name>A0AAF3EEK2_9BILA</name>
<accession>A0AAF3EEK2</accession>
<proteinExistence type="predicted"/>
<reference evidence="5" key="1">
    <citation type="submission" date="2024-02" db="UniProtKB">
        <authorList>
            <consortium name="WormBaseParasite"/>
        </authorList>
    </citation>
    <scope>IDENTIFICATION</scope>
</reference>
<dbReference type="GO" id="GO:0019005">
    <property type="term" value="C:SCF ubiquitin ligase complex"/>
    <property type="evidence" value="ECO:0007669"/>
    <property type="project" value="TreeGrafter"/>
</dbReference>
<protein>
    <submittedName>
        <fullName evidence="5">F-box protein Hrt3/FBXO9 C-terminal domain-containing protein</fullName>
    </submittedName>
</protein>
<feature type="domain" description="F-box protein Hrt3/FBXO9 C-terminal" evidence="3">
    <location>
        <begin position="213"/>
        <end position="319"/>
    </location>
</feature>
<keyword evidence="2" id="KW-0175">Coiled coil</keyword>
<organism evidence="4 5">
    <name type="scientific">Mesorhabditis belari</name>
    <dbReference type="NCBI Taxonomy" id="2138241"/>
    <lineage>
        <taxon>Eukaryota</taxon>
        <taxon>Metazoa</taxon>
        <taxon>Ecdysozoa</taxon>
        <taxon>Nematoda</taxon>
        <taxon>Chromadorea</taxon>
        <taxon>Rhabditida</taxon>
        <taxon>Rhabditina</taxon>
        <taxon>Rhabditomorpha</taxon>
        <taxon>Rhabditoidea</taxon>
        <taxon>Rhabditidae</taxon>
        <taxon>Mesorhabditinae</taxon>
        <taxon>Mesorhabditis</taxon>
    </lineage>
</organism>
<keyword evidence="4" id="KW-1185">Reference proteome</keyword>
<dbReference type="Proteomes" id="UP000887575">
    <property type="component" value="Unassembled WGS sequence"/>
</dbReference>
<evidence type="ECO:0000256" key="2">
    <source>
        <dbReference type="SAM" id="Coils"/>
    </source>
</evidence>
<dbReference type="PANTHER" id="PTHR12874">
    <property type="entry name" value="F-BOX ONLY PROTEIN 48-RELATED"/>
    <property type="match status" value="1"/>
</dbReference>
<evidence type="ECO:0000313" key="4">
    <source>
        <dbReference type="Proteomes" id="UP000887575"/>
    </source>
</evidence>
<dbReference type="WBParaSite" id="MBELARI_LOCUS12375">
    <property type="protein sequence ID" value="MBELARI_LOCUS12375"/>
    <property type="gene ID" value="MBELARI_LOCUS12375"/>
</dbReference>
<evidence type="ECO:0000256" key="1">
    <source>
        <dbReference type="ARBA" id="ARBA00022786"/>
    </source>
</evidence>
<sequence length="419" mass="49103">MKPRIGGGEVIEVREEVEEIDELERFRNEWRNELASRNDESKAMGREKKEAIKREKAAVESFLEGCRLEQSHRPADIFRALHHFAKSLDKSPKVAEMIDPKFLKLPIMDSNGKDFEAQNEFLMILRDRLQKRNSAFEATNASPCYFNCLPGEILMRIVCEVVGKEISLDCLFTLSKVSMSFFLTTRSNSIWRMIFLKTTSPQIGKAAIELRPDSWYNLCNRTPRPLFNGVYVGRTTYVRHGETGYQDSSYRPYHTVCYYRYLRLFPDGTLMMKSSADPPDNIVHLMTKTSRSESMKGKWWLEGKFLQVELYRVNQIEVEQSKIARRRNRREIVNAMPHVVHKQTHRLTFRLFGAPKSKLLWVRFHVEVEMLDGTKTVSDMEINRYELHSKQKEFPPLIFQAINSNQQSQDEENKENEEQ</sequence>
<dbReference type="PANTHER" id="PTHR12874:SF29">
    <property type="entry name" value="F-BOX ONLY PROTEIN 9"/>
    <property type="match status" value="1"/>
</dbReference>
<keyword evidence="1" id="KW-0833">Ubl conjugation pathway</keyword>
<dbReference type="AlphaFoldDB" id="A0AAF3EEK2"/>
<feature type="coiled-coil region" evidence="2">
    <location>
        <begin position="13"/>
        <end position="40"/>
    </location>
</feature>
<dbReference type="InterPro" id="IPR045464">
    <property type="entry name" value="Hrt3/FBXO9_C"/>
</dbReference>
<dbReference type="GO" id="GO:0031146">
    <property type="term" value="P:SCF-dependent proteasomal ubiquitin-dependent protein catabolic process"/>
    <property type="evidence" value="ECO:0007669"/>
    <property type="project" value="TreeGrafter"/>
</dbReference>
<dbReference type="GO" id="GO:0005737">
    <property type="term" value="C:cytoplasm"/>
    <property type="evidence" value="ECO:0007669"/>
    <property type="project" value="TreeGrafter"/>
</dbReference>